<dbReference type="SMART" id="SM00248">
    <property type="entry name" value="ANK"/>
    <property type="match status" value="6"/>
</dbReference>
<evidence type="ECO:0000256" key="1">
    <source>
        <dbReference type="ARBA" id="ARBA00022737"/>
    </source>
</evidence>
<dbReference type="STRING" id="2880.D8LE78"/>
<feature type="compositionally biased region" description="Polar residues" evidence="4">
    <location>
        <begin position="562"/>
        <end position="575"/>
    </location>
</feature>
<evidence type="ECO:0000313" key="5">
    <source>
        <dbReference type="EMBL" id="CBN74153.1"/>
    </source>
</evidence>
<keyword evidence="6" id="KW-1185">Reference proteome</keyword>
<dbReference type="Pfam" id="PF13637">
    <property type="entry name" value="Ank_4"/>
    <property type="match status" value="1"/>
</dbReference>
<gene>
    <name evidence="5" type="ORF">Esi_0013_0069</name>
</gene>
<evidence type="ECO:0000313" key="6">
    <source>
        <dbReference type="Proteomes" id="UP000002630"/>
    </source>
</evidence>
<dbReference type="SUPFAM" id="SSF48403">
    <property type="entry name" value="Ankyrin repeat"/>
    <property type="match status" value="1"/>
</dbReference>
<dbReference type="InterPro" id="IPR036770">
    <property type="entry name" value="Ankyrin_rpt-contain_sf"/>
</dbReference>
<feature type="repeat" description="ANK" evidence="3">
    <location>
        <begin position="433"/>
        <end position="465"/>
    </location>
</feature>
<feature type="compositionally biased region" description="Basic and acidic residues" evidence="4">
    <location>
        <begin position="577"/>
        <end position="603"/>
    </location>
</feature>
<dbReference type="PROSITE" id="PS50088">
    <property type="entry name" value="ANK_REPEAT"/>
    <property type="match status" value="3"/>
</dbReference>
<keyword evidence="1" id="KW-0677">Repeat</keyword>
<feature type="repeat" description="ANK" evidence="3">
    <location>
        <begin position="365"/>
        <end position="397"/>
    </location>
</feature>
<dbReference type="OrthoDB" id="1668162at2759"/>
<dbReference type="PANTHER" id="PTHR24173">
    <property type="entry name" value="ANKYRIN REPEAT CONTAINING"/>
    <property type="match status" value="1"/>
</dbReference>
<name>D8LE78_ECTSI</name>
<accession>D8LE78</accession>
<keyword evidence="2 3" id="KW-0040">ANK repeat</keyword>
<reference evidence="5 6" key="1">
    <citation type="journal article" date="2010" name="Nature">
        <title>The Ectocarpus genome and the independent evolution of multicellularity in brown algae.</title>
        <authorList>
            <person name="Cock J.M."/>
            <person name="Sterck L."/>
            <person name="Rouze P."/>
            <person name="Scornet D."/>
            <person name="Allen A.E."/>
            <person name="Amoutzias G."/>
            <person name="Anthouard V."/>
            <person name="Artiguenave F."/>
            <person name="Aury J.M."/>
            <person name="Badger J.H."/>
            <person name="Beszteri B."/>
            <person name="Billiau K."/>
            <person name="Bonnet E."/>
            <person name="Bothwell J.H."/>
            <person name="Bowler C."/>
            <person name="Boyen C."/>
            <person name="Brownlee C."/>
            <person name="Carrano C.J."/>
            <person name="Charrier B."/>
            <person name="Cho G.Y."/>
            <person name="Coelho S.M."/>
            <person name="Collen J."/>
            <person name="Corre E."/>
            <person name="Da Silva C."/>
            <person name="Delage L."/>
            <person name="Delaroque N."/>
            <person name="Dittami S.M."/>
            <person name="Doulbeau S."/>
            <person name="Elias M."/>
            <person name="Farnham G."/>
            <person name="Gachon C.M."/>
            <person name="Gschloessl B."/>
            <person name="Heesch S."/>
            <person name="Jabbari K."/>
            <person name="Jubin C."/>
            <person name="Kawai H."/>
            <person name="Kimura K."/>
            <person name="Kloareg B."/>
            <person name="Kupper F.C."/>
            <person name="Lang D."/>
            <person name="Le Bail A."/>
            <person name="Leblanc C."/>
            <person name="Lerouge P."/>
            <person name="Lohr M."/>
            <person name="Lopez P.J."/>
            <person name="Martens C."/>
            <person name="Maumus F."/>
            <person name="Michel G."/>
            <person name="Miranda-Saavedra D."/>
            <person name="Morales J."/>
            <person name="Moreau H."/>
            <person name="Motomura T."/>
            <person name="Nagasato C."/>
            <person name="Napoli C.A."/>
            <person name="Nelson D.R."/>
            <person name="Nyvall-Collen P."/>
            <person name="Peters A.F."/>
            <person name="Pommier C."/>
            <person name="Potin P."/>
            <person name="Poulain J."/>
            <person name="Quesneville H."/>
            <person name="Read B."/>
            <person name="Rensing S.A."/>
            <person name="Ritter A."/>
            <person name="Rousvoal S."/>
            <person name="Samanta M."/>
            <person name="Samson G."/>
            <person name="Schroeder D.C."/>
            <person name="Segurens B."/>
            <person name="Strittmatter M."/>
            <person name="Tonon T."/>
            <person name="Tregear J.W."/>
            <person name="Valentin K."/>
            <person name="von Dassow P."/>
            <person name="Yamagishi T."/>
            <person name="Van de Peer Y."/>
            <person name="Wincker P."/>
        </authorList>
    </citation>
    <scope>NUCLEOTIDE SEQUENCE [LARGE SCALE GENOMIC DNA]</scope>
    <source>
        <strain evidence="6">Ec32 / CCAP1310/4</strain>
    </source>
</reference>
<evidence type="ECO:0000256" key="3">
    <source>
        <dbReference type="PROSITE-ProRule" id="PRU00023"/>
    </source>
</evidence>
<dbReference type="InParanoid" id="D8LE78"/>
<feature type="region of interest" description="Disordered" evidence="4">
    <location>
        <begin position="557"/>
        <end position="614"/>
    </location>
</feature>
<feature type="region of interest" description="Disordered" evidence="4">
    <location>
        <begin position="683"/>
        <end position="777"/>
    </location>
</feature>
<dbReference type="Pfam" id="PF12796">
    <property type="entry name" value="Ank_2"/>
    <property type="match status" value="2"/>
</dbReference>
<feature type="repeat" description="ANK" evidence="3">
    <location>
        <begin position="398"/>
        <end position="430"/>
    </location>
</feature>
<organism evidence="5 6">
    <name type="scientific">Ectocarpus siliculosus</name>
    <name type="common">Brown alga</name>
    <name type="synonym">Conferva siliculosa</name>
    <dbReference type="NCBI Taxonomy" id="2880"/>
    <lineage>
        <taxon>Eukaryota</taxon>
        <taxon>Sar</taxon>
        <taxon>Stramenopiles</taxon>
        <taxon>Ochrophyta</taxon>
        <taxon>PX clade</taxon>
        <taxon>Phaeophyceae</taxon>
        <taxon>Ectocarpales</taxon>
        <taxon>Ectocarpaceae</taxon>
        <taxon>Ectocarpus</taxon>
    </lineage>
</organism>
<dbReference type="eggNOG" id="KOG4177">
    <property type="taxonomic scope" value="Eukaryota"/>
</dbReference>
<dbReference type="EMBL" id="FN649760">
    <property type="protein sequence ID" value="CBN74153.1"/>
    <property type="molecule type" value="Genomic_DNA"/>
</dbReference>
<sequence length="847" mass="89637">MKPAEGLLTTASGRLVVRPTAGGGGGSGVCGREADRGNESSRAGGGDKGAAPSIPMMRLHAAWPLTFIWVDPERDLKRFPPREIVVEEIVDLARGHKTPAFWQQASHRGIHTLPDPKLCFSLVGHDRSLDLAAESLPEAREWVCALARVALMAKRGGLVEAAGDAVAPLLPHRFWPEPAASPAGPDLEENMSGERLIDVDHEVDSRVGGQRQSDRAATALNTEVSRHEVSLRSDADLSSEIPKVFGEGGAWSVDTIHAWRRRLFPAVRRGDIAAVLAIFDQGCPVDIAQTGTGDTPMLLACRLGDVGMVRECLRRGSRNDPHPAFGQTALQAAVASGQEACARLILETAAPSRSDAVVSNHKDPNKETPLHVACRRGYDGIVEALLHHGADLRAVDRKGNTPLHGAAGSGHAGALGSLLDAGGDVVLEERNARGDRALHTAAAPGHIACVELLLGTAAEPDVPNADGQTPFALASRGGHLAVTRLIRKYAPAAGTPSGGDAQFQAHRRANEGGGSATADALPRPHSSGSASNPTPDHRSRDLEHRCYSAAGLGHQQFEDLNDPTSCRQPVYTSGADSSDRDLLRSTSEQDRRGLYARGGELHNTKATPPQSTVEEDVISPASSASAPVQGRHGSLFDGLQVYVVGGRQPLGSQHSCAAPGNVSALARVPVSARTMVLDSHRLSTASHHHQRREEQQQQHQNYYPSNQHTSYNSSLSTASFEGLDPNWRDNVLSAPSTVAPSPPTPVLPPEDDRRPSCDSTPLLSAVPSTATTNIGDGTSVVGVPGSARALARMIHFNSTNGRDENEISRRVLGRGTSRSGATAGQEAVEIEESEKEGWGGENSRFSC</sequence>
<proteinExistence type="predicted"/>
<feature type="region of interest" description="Disordered" evidence="4">
    <location>
        <begin position="509"/>
        <end position="540"/>
    </location>
</feature>
<dbReference type="Gene3D" id="2.30.29.30">
    <property type="entry name" value="Pleckstrin-homology domain (PH domain)/Phosphotyrosine-binding domain (PTB)"/>
    <property type="match status" value="1"/>
</dbReference>
<evidence type="ECO:0000256" key="2">
    <source>
        <dbReference type="ARBA" id="ARBA00023043"/>
    </source>
</evidence>
<dbReference type="SUPFAM" id="SSF50729">
    <property type="entry name" value="PH domain-like"/>
    <property type="match status" value="1"/>
</dbReference>
<dbReference type="PANTHER" id="PTHR24173:SF74">
    <property type="entry name" value="ANKYRIN REPEAT DOMAIN-CONTAINING PROTEIN 16"/>
    <property type="match status" value="1"/>
</dbReference>
<dbReference type="Proteomes" id="UP000002630">
    <property type="component" value="Unassembled WGS sequence"/>
</dbReference>
<dbReference type="PROSITE" id="PS50297">
    <property type="entry name" value="ANK_REP_REGION"/>
    <property type="match status" value="3"/>
</dbReference>
<dbReference type="AlphaFoldDB" id="D8LE78"/>
<feature type="compositionally biased region" description="Polar residues" evidence="4">
    <location>
        <begin position="701"/>
        <end position="719"/>
    </location>
</feature>
<dbReference type="InterPro" id="IPR011993">
    <property type="entry name" value="PH-like_dom_sf"/>
</dbReference>
<feature type="region of interest" description="Disordered" evidence="4">
    <location>
        <begin position="809"/>
        <end position="847"/>
    </location>
</feature>
<feature type="region of interest" description="Disordered" evidence="4">
    <location>
        <begin position="204"/>
        <end position="223"/>
    </location>
</feature>
<feature type="region of interest" description="Disordered" evidence="4">
    <location>
        <begin position="1"/>
        <end position="51"/>
    </location>
</feature>
<dbReference type="Gene3D" id="1.25.40.20">
    <property type="entry name" value="Ankyrin repeat-containing domain"/>
    <property type="match status" value="1"/>
</dbReference>
<dbReference type="InterPro" id="IPR002110">
    <property type="entry name" value="Ankyrin_rpt"/>
</dbReference>
<protein>
    <submittedName>
        <fullName evidence="5">Ankyrin</fullName>
    </submittedName>
</protein>
<feature type="compositionally biased region" description="Polar residues" evidence="4">
    <location>
        <begin position="757"/>
        <end position="776"/>
    </location>
</feature>
<evidence type="ECO:0000256" key="4">
    <source>
        <dbReference type="SAM" id="MobiDB-lite"/>
    </source>
</evidence>